<reference evidence="1 2" key="1">
    <citation type="submission" date="2020-06" db="EMBL/GenBank/DDBJ databases">
        <title>Sulfitobacter algicola sp. nov., isolated from green algae.</title>
        <authorList>
            <person name="Wang C."/>
        </authorList>
    </citation>
    <scope>NUCLEOTIDE SEQUENCE [LARGE SCALE GENOMIC DNA]</scope>
    <source>
        <strain evidence="1 2">1151</strain>
    </source>
</reference>
<gene>
    <name evidence="1" type="ORF">HRQ87_11470</name>
</gene>
<comment type="caution">
    <text evidence="1">The sequence shown here is derived from an EMBL/GenBank/DDBJ whole genome shotgun (WGS) entry which is preliminary data.</text>
</comment>
<accession>A0ABX2IY91</accession>
<dbReference type="RefSeq" id="WP_174138433.1">
    <property type="nucleotide sequence ID" value="NZ_JABUFE010000006.1"/>
</dbReference>
<protein>
    <submittedName>
        <fullName evidence="1">Uncharacterized protein</fullName>
    </submittedName>
</protein>
<organism evidence="1 2">
    <name type="scientific">Parasulfitobacter algicola</name>
    <dbReference type="NCBI Taxonomy" id="2614809"/>
    <lineage>
        <taxon>Bacteria</taxon>
        <taxon>Pseudomonadati</taxon>
        <taxon>Pseudomonadota</taxon>
        <taxon>Alphaproteobacteria</taxon>
        <taxon>Rhodobacterales</taxon>
        <taxon>Roseobacteraceae</taxon>
        <taxon>Parasulfitobacter</taxon>
    </lineage>
</organism>
<proteinExistence type="predicted"/>
<evidence type="ECO:0000313" key="1">
    <source>
        <dbReference type="EMBL" id="NSX55423.1"/>
    </source>
</evidence>
<dbReference type="Proteomes" id="UP000777935">
    <property type="component" value="Unassembled WGS sequence"/>
</dbReference>
<keyword evidence="2" id="KW-1185">Reference proteome</keyword>
<evidence type="ECO:0000313" key="2">
    <source>
        <dbReference type="Proteomes" id="UP000777935"/>
    </source>
</evidence>
<sequence length="260" mass="30146">MKANRIKTRGPDGHADPDNPLYDVVQDAYRVFAASEPPETVGACDCCMEPNIKADFFNHGQRDLPFHYLKDWFFAAVDDTFSKRTWSYLLPRVFDALAAREDVSSVGNEVALSKFPTGKREHWSDEEWDVIDRFQRLYLETQVGRTYDIYDEKYRLDDVLSIFGYAQWDATSLFDQVFQWPTDQLAKQLWSDWCELGKPGVWINSFWPDASVPYEHYTSQSLYDRMVAFGMDEVNEKEIAGKALQVADAIEAFRTDSHRS</sequence>
<name>A0ABX2IY91_9RHOB</name>
<dbReference type="EMBL" id="JABUFE010000006">
    <property type="protein sequence ID" value="NSX55423.1"/>
    <property type="molecule type" value="Genomic_DNA"/>
</dbReference>